<dbReference type="SUPFAM" id="SSF158682">
    <property type="entry name" value="TerB-like"/>
    <property type="match status" value="1"/>
</dbReference>
<dbReference type="AlphaFoldDB" id="A0AAW8R6I3"/>
<reference evidence="2 3" key="1">
    <citation type="submission" date="2023-09" db="EMBL/GenBank/DDBJ databases">
        <authorList>
            <person name="Rey-Velasco X."/>
        </authorList>
    </citation>
    <scope>NUCLEOTIDE SEQUENCE [LARGE SCALE GENOMIC DNA]</scope>
    <source>
        <strain evidence="2 3">W409</strain>
    </source>
</reference>
<dbReference type="Gene3D" id="1.10.3680.10">
    <property type="entry name" value="TerB-like"/>
    <property type="match status" value="1"/>
</dbReference>
<organism evidence="2 3">
    <name type="scientific">Brumicola blandensis</name>
    <dbReference type="NCBI Taxonomy" id="3075611"/>
    <lineage>
        <taxon>Bacteria</taxon>
        <taxon>Pseudomonadati</taxon>
        <taxon>Pseudomonadota</taxon>
        <taxon>Gammaproteobacteria</taxon>
        <taxon>Alteromonadales</taxon>
        <taxon>Alteromonadaceae</taxon>
        <taxon>Brumicola</taxon>
    </lineage>
</organism>
<evidence type="ECO:0000313" key="3">
    <source>
        <dbReference type="Proteomes" id="UP001249020"/>
    </source>
</evidence>
<dbReference type="Pfam" id="PF05099">
    <property type="entry name" value="TerB"/>
    <property type="match status" value="1"/>
</dbReference>
<sequence>MSQIHRLEEQQHQQHNEALIKLTVLLYQIDGKITLSEQDYFDDLVDEMSWHSGISKEAFINDAIHQAREAIDGFAAPDFIRSLSDELNIDAARSLEVAMAITKVDGERSEEEVELLALLANRVLARGLVA</sequence>
<comment type="caution">
    <text evidence="2">The sequence shown here is derived from an EMBL/GenBank/DDBJ whole genome shotgun (WGS) entry which is preliminary data.</text>
</comment>
<evidence type="ECO:0000313" key="2">
    <source>
        <dbReference type="EMBL" id="MDT0584084.1"/>
    </source>
</evidence>
<evidence type="ECO:0000259" key="1">
    <source>
        <dbReference type="Pfam" id="PF05099"/>
    </source>
</evidence>
<proteinExistence type="predicted"/>
<keyword evidence="3" id="KW-1185">Reference proteome</keyword>
<dbReference type="EMBL" id="JAVRIE010000007">
    <property type="protein sequence ID" value="MDT0584084.1"/>
    <property type="molecule type" value="Genomic_DNA"/>
</dbReference>
<dbReference type="RefSeq" id="WP_311362850.1">
    <property type="nucleotide sequence ID" value="NZ_JAVRIE010000007.1"/>
</dbReference>
<dbReference type="InterPro" id="IPR029024">
    <property type="entry name" value="TerB-like"/>
</dbReference>
<protein>
    <submittedName>
        <fullName evidence="2">TerB family tellurite resistance protein</fullName>
    </submittedName>
</protein>
<dbReference type="InterPro" id="IPR007791">
    <property type="entry name" value="DjlA_N"/>
</dbReference>
<accession>A0AAW8R6I3</accession>
<gene>
    <name evidence="2" type="ORF">RM544_16165</name>
</gene>
<dbReference type="Proteomes" id="UP001249020">
    <property type="component" value="Unassembled WGS sequence"/>
</dbReference>
<feature type="domain" description="Co-chaperone DjlA N-terminal" evidence="1">
    <location>
        <begin position="17"/>
        <end position="120"/>
    </location>
</feature>
<name>A0AAW8R6I3_9ALTE</name>